<protein>
    <submittedName>
        <fullName evidence="2">Uncharacterized protein</fullName>
    </submittedName>
</protein>
<evidence type="ECO:0000313" key="3">
    <source>
        <dbReference type="Proteomes" id="UP000250235"/>
    </source>
</evidence>
<dbReference type="Proteomes" id="UP000250235">
    <property type="component" value="Unassembled WGS sequence"/>
</dbReference>
<evidence type="ECO:0000313" key="2">
    <source>
        <dbReference type="EMBL" id="KZV41952.1"/>
    </source>
</evidence>
<proteinExistence type="predicted"/>
<name>A0A2Z7C554_9LAMI</name>
<gene>
    <name evidence="2" type="ORF">F511_22546</name>
</gene>
<dbReference type="EMBL" id="KQ999318">
    <property type="protein sequence ID" value="KZV41952.1"/>
    <property type="molecule type" value="Genomic_DNA"/>
</dbReference>
<sequence>MRSCERAITKRRRVGVPLKTPITRTHRSARKYLDLAFIKRRRTTHTLPTPNLIYAKRHRITYTQPAHIRAILNDIVSLPSQGNSLKHTRKRSGHPDLT</sequence>
<evidence type="ECO:0000256" key="1">
    <source>
        <dbReference type="SAM" id="MobiDB-lite"/>
    </source>
</evidence>
<dbReference type="AlphaFoldDB" id="A0A2Z7C554"/>
<keyword evidence="3" id="KW-1185">Reference proteome</keyword>
<organism evidence="2 3">
    <name type="scientific">Dorcoceras hygrometricum</name>
    <dbReference type="NCBI Taxonomy" id="472368"/>
    <lineage>
        <taxon>Eukaryota</taxon>
        <taxon>Viridiplantae</taxon>
        <taxon>Streptophyta</taxon>
        <taxon>Embryophyta</taxon>
        <taxon>Tracheophyta</taxon>
        <taxon>Spermatophyta</taxon>
        <taxon>Magnoliopsida</taxon>
        <taxon>eudicotyledons</taxon>
        <taxon>Gunneridae</taxon>
        <taxon>Pentapetalae</taxon>
        <taxon>asterids</taxon>
        <taxon>lamiids</taxon>
        <taxon>Lamiales</taxon>
        <taxon>Gesneriaceae</taxon>
        <taxon>Didymocarpoideae</taxon>
        <taxon>Trichosporeae</taxon>
        <taxon>Loxocarpinae</taxon>
        <taxon>Dorcoceras</taxon>
    </lineage>
</organism>
<accession>A0A2Z7C554</accession>
<reference evidence="2 3" key="1">
    <citation type="journal article" date="2015" name="Proc. Natl. Acad. Sci. U.S.A.">
        <title>The resurrection genome of Boea hygrometrica: A blueprint for survival of dehydration.</title>
        <authorList>
            <person name="Xiao L."/>
            <person name="Yang G."/>
            <person name="Zhang L."/>
            <person name="Yang X."/>
            <person name="Zhao S."/>
            <person name="Ji Z."/>
            <person name="Zhou Q."/>
            <person name="Hu M."/>
            <person name="Wang Y."/>
            <person name="Chen M."/>
            <person name="Xu Y."/>
            <person name="Jin H."/>
            <person name="Xiao X."/>
            <person name="Hu G."/>
            <person name="Bao F."/>
            <person name="Hu Y."/>
            <person name="Wan P."/>
            <person name="Li L."/>
            <person name="Deng X."/>
            <person name="Kuang T."/>
            <person name="Xiang C."/>
            <person name="Zhu J.K."/>
            <person name="Oliver M.J."/>
            <person name="He Y."/>
        </authorList>
    </citation>
    <scope>NUCLEOTIDE SEQUENCE [LARGE SCALE GENOMIC DNA]</scope>
    <source>
        <strain evidence="3">cv. XS01</strain>
    </source>
</reference>
<feature type="region of interest" description="Disordered" evidence="1">
    <location>
        <begin position="79"/>
        <end position="98"/>
    </location>
</feature>